<dbReference type="InterPro" id="IPR056614">
    <property type="entry name" value="FAZ1_cons"/>
</dbReference>
<organism evidence="2 3">
    <name type="scientific">Strigomonas culicis</name>
    <dbReference type="NCBI Taxonomy" id="28005"/>
    <lineage>
        <taxon>Eukaryota</taxon>
        <taxon>Discoba</taxon>
        <taxon>Euglenozoa</taxon>
        <taxon>Kinetoplastea</taxon>
        <taxon>Metakinetoplastina</taxon>
        <taxon>Trypanosomatida</taxon>
        <taxon>Trypanosomatidae</taxon>
        <taxon>Strigomonadinae</taxon>
        <taxon>Strigomonas</taxon>
    </lineage>
</organism>
<feature type="domain" description="Flagellar attachment zone protein 1 conserved" evidence="1">
    <location>
        <begin position="48"/>
        <end position="138"/>
    </location>
</feature>
<reference evidence="2 3" key="1">
    <citation type="journal article" date="2013" name="PLoS ONE">
        <title>Predicting the Proteins of Angomonas deanei, Strigomonas culicis and Their Respective Endosymbionts Reveals New Aspects of the Trypanosomatidae Family.</title>
        <authorList>
            <person name="Motta M.C."/>
            <person name="Martins A.C."/>
            <person name="de Souza S.S."/>
            <person name="Catta-Preta C.M."/>
            <person name="Silva R."/>
            <person name="Klein C.C."/>
            <person name="de Almeida L.G."/>
            <person name="de Lima Cunha O."/>
            <person name="Ciapina L.P."/>
            <person name="Brocchi M."/>
            <person name="Colabardini A.C."/>
            <person name="de Araujo Lima B."/>
            <person name="Machado C.R."/>
            <person name="de Almeida Soares C.M."/>
            <person name="Probst C.M."/>
            <person name="de Menezes C.B."/>
            <person name="Thompson C.E."/>
            <person name="Bartholomeu D.C."/>
            <person name="Gradia D.F."/>
            <person name="Pavoni D.P."/>
            <person name="Grisard E.C."/>
            <person name="Fantinatti-Garboggini F."/>
            <person name="Marchini F.K."/>
            <person name="Rodrigues-Luiz G.F."/>
            <person name="Wagner G."/>
            <person name="Goldman G.H."/>
            <person name="Fietto J.L."/>
            <person name="Elias M.C."/>
            <person name="Goldman M.H."/>
            <person name="Sagot M.F."/>
            <person name="Pereira M."/>
            <person name="Stoco P.H."/>
            <person name="de Mendonca-Neto R.P."/>
            <person name="Teixeira S.M."/>
            <person name="Maciel T.E."/>
            <person name="de Oliveira Mendes T.A."/>
            <person name="Urmenyi T.P."/>
            <person name="de Souza W."/>
            <person name="Schenkman S."/>
            <person name="de Vasconcelos A.T."/>
        </authorList>
    </citation>
    <scope>NUCLEOTIDE SEQUENCE [LARGE SCALE GENOMIC DNA]</scope>
</reference>
<protein>
    <submittedName>
        <fullName evidence="2">Mitotubule-associated protein Gb4</fullName>
    </submittedName>
</protein>
<dbReference type="AlphaFoldDB" id="S9TIG7"/>
<gene>
    <name evidence="2" type="ORF">STCU_10345</name>
</gene>
<name>S9TIG7_9TRYP</name>
<evidence type="ECO:0000259" key="1">
    <source>
        <dbReference type="Pfam" id="PF23398"/>
    </source>
</evidence>
<keyword evidence="3" id="KW-1185">Reference proteome</keyword>
<feature type="domain" description="Flagellar attachment zone protein 1 conserved" evidence="1">
    <location>
        <begin position="147"/>
        <end position="228"/>
    </location>
</feature>
<dbReference type="OrthoDB" id="251908at2759"/>
<dbReference type="Pfam" id="PF23398">
    <property type="entry name" value="FAZ1_cons"/>
    <property type="match status" value="2"/>
</dbReference>
<dbReference type="EMBL" id="ATMH01010234">
    <property type="protein sequence ID" value="EPY17887.1"/>
    <property type="molecule type" value="Genomic_DNA"/>
</dbReference>
<evidence type="ECO:0000313" key="2">
    <source>
        <dbReference type="EMBL" id="EPY17887.1"/>
    </source>
</evidence>
<accession>S9TIG7</accession>
<comment type="caution">
    <text evidence="2">The sequence shown here is derived from an EMBL/GenBank/DDBJ whole genome shotgun (WGS) entry which is preliminary data.</text>
</comment>
<sequence>MVTDDEGLHVEYTVAEHPDDVSDAALEERVSAYEYPSVWSLYNETGVVRTNHQIEFEAEHWEFLVRRRRWELSCAIADDSVEALGISSDAVVNMQMEVKPDRLTVVEKLHHLRTLTIPEIDEKLHDCPFERTWAIYESLTPSEGLVKLFNGENWNKIVEGHASALESAFASDTGKSLNLSRLEVEVCSAEVAGDVLKVVFVVRGSNLTNEEMQDRVNNYPYPETWALYGVPGGVTQFQGPHSQRIFDGKSWARSSRASAMRWRRPLRRTLLLR</sequence>
<proteinExistence type="predicted"/>
<evidence type="ECO:0000313" key="3">
    <source>
        <dbReference type="Proteomes" id="UP000015354"/>
    </source>
</evidence>
<dbReference type="Proteomes" id="UP000015354">
    <property type="component" value="Unassembled WGS sequence"/>
</dbReference>